<evidence type="ECO:0000313" key="3">
    <source>
        <dbReference type="Proteomes" id="UP001265746"/>
    </source>
</evidence>
<accession>A0AAD9S1A1</accession>
<evidence type="ECO:0000313" key="2">
    <source>
        <dbReference type="EMBL" id="KAK2596457.1"/>
    </source>
</evidence>
<sequence length="268" mass="27688">MIIIENSRWDPITGTASAIVGVYTGMAGAAAGIVTKPVAALRAPKPRSMDSDAEFVDAGHGNGPGLPPPTSPAPARAAQVALPRGNDKRTSGRDCMSTGGAMAVGVASGVGSLLHNFAKGYLIDMPLAFTEGMRNAPRLYGGKVANYGPVTDWKSGIMVSGKNLGNGIGQGVAGVVQEPVRGAQQDGALGAIKGMGRGLLGLCTGVSSAAMGVVAYSGWGIYQSINRSLHTRTRDRIVAARLVEAKHEFGSTKDPDVERRVLERFNAF</sequence>
<organism evidence="2 3">
    <name type="scientific">Phomopsis amygdali</name>
    <name type="common">Fusicoccum amygdali</name>
    <dbReference type="NCBI Taxonomy" id="1214568"/>
    <lineage>
        <taxon>Eukaryota</taxon>
        <taxon>Fungi</taxon>
        <taxon>Dikarya</taxon>
        <taxon>Ascomycota</taxon>
        <taxon>Pezizomycotina</taxon>
        <taxon>Sordariomycetes</taxon>
        <taxon>Sordariomycetidae</taxon>
        <taxon>Diaporthales</taxon>
        <taxon>Diaporthaceae</taxon>
        <taxon>Diaporthe</taxon>
    </lineage>
</organism>
<protein>
    <submittedName>
        <fullName evidence="2">Uncharacterized protein</fullName>
    </submittedName>
</protein>
<dbReference type="AlphaFoldDB" id="A0AAD9S1A1"/>
<proteinExistence type="predicted"/>
<keyword evidence="3" id="KW-1185">Reference proteome</keyword>
<feature type="region of interest" description="Disordered" evidence="1">
    <location>
        <begin position="45"/>
        <end position="75"/>
    </location>
</feature>
<comment type="caution">
    <text evidence="2">The sequence shown here is derived from an EMBL/GenBank/DDBJ whole genome shotgun (WGS) entry which is preliminary data.</text>
</comment>
<dbReference type="EMBL" id="JAUJFL010000011">
    <property type="protein sequence ID" value="KAK2596457.1"/>
    <property type="molecule type" value="Genomic_DNA"/>
</dbReference>
<gene>
    <name evidence="2" type="ORF">N8I77_013347</name>
</gene>
<name>A0AAD9S1A1_PHOAM</name>
<dbReference type="Proteomes" id="UP001265746">
    <property type="component" value="Unassembled WGS sequence"/>
</dbReference>
<evidence type="ECO:0000256" key="1">
    <source>
        <dbReference type="SAM" id="MobiDB-lite"/>
    </source>
</evidence>
<reference evidence="2" key="1">
    <citation type="submission" date="2023-06" db="EMBL/GenBank/DDBJ databases">
        <authorList>
            <person name="Noh H."/>
        </authorList>
    </citation>
    <scope>NUCLEOTIDE SEQUENCE</scope>
    <source>
        <strain evidence="2">DUCC20226</strain>
    </source>
</reference>